<evidence type="ECO:0000256" key="1">
    <source>
        <dbReference type="SAM" id="SignalP"/>
    </source>
</evidence>
<dbReference type="AlphaFoldDB" id="A0A8K0TFN7"/>
<evidence type="ECO:0000313" key="2">
    <source>
        <dbReference type="EMBL" id="KAH7362557.1"/>
    </source>
</evidence>
<dbReference type="EMBL" id="JAGPXD010000003">
    <property type="protein sequence ID" value="KAH7362557.1"/>
    <property type="molecule type" value="Genomic_DNA"/>
</dbReference>
<proteinExistence type="predicted"/>
<gene>
    <name evidence="2" type="ORF">B0T11DRAFT_328606</name>
</gene>
<accession>A0A8K0TFN7</accession>
<evidence type="ECO:0000313" key="3">
    <source>
        <dbReference type="Proteomes" id="UP000813385"/>
    </source>
</evidence>
<feature type="chain" id="PRO_5035418509" evidence="1">
    <location>
        <begin position="20"/>
        <end position="93"/>
    </location>
</feature>
<name>A0A8K0TFN7_9PEZI</name>
<keyword evidence="1" id="KW-0732">Signal</keyword>
<organism evidence="2 3">
    <name type="scientific">Plectosphaerella cucumerina</name>
    <dbReference type="NCBI Taxonomy" id="40658"/>
    <lineage>
        <taxon>Eukaryota</taxon>
        <taxon>Fungi</taxon>
        <taxon>Dikarya</taxon>
        <taxon>Ascomycota</taxon>
        <taxon>Pezizomycotina</taxon>
        <taxon>Sordariomycetes</taxon>
        <taxon>Hypocreomycetidae</taxon>
        <taxon>Glomerellales</taxon>
        <taxon>Plectosphaerellaceae</taxon>
        <taxon>Plectosphaerella</taxon>
    </lineage>
</organism>
<sequence length="93" mass="9566">MQLSTVVSIIFAATVAAQGTPIPSGCRGPGGSRDTTCVDNSACTLPQRANLGNPCGAGQVVFWRGSANNCLSSRTCTYQYWCCVRGSDVSGSA</sequence>
<protein>
    <submittedName>
        <fullName evidence="2">Uncharacterized protein</fullName>
    </submittedName>
</protein>
<keyword evidence="3" id="KW-1185">Reference proteome</keyword>
<reference evidence="2" key="1">
    <citation type="journal article" date="2021" name="Nat. Commun.">
        <title>Genetic determinants of endophytism in the Arabidopsis root mycobiome.</title>
        <authorList>
            <person name="Mesny F."/>
            <person name="Miyauchi S."/>
            <person name="Thiergart T."/>
            <person name="Pickel B."/>
            <person name="Atanasova L."/>
            <person name="Karlsson M."/>
            <person name="Huettel B."/>
            <person name="Barry K.W."/>
            <person name="Haridas S."/>
            <person name="Chen C."/>
            <person name="Bauer D."/>
            <person name="Andreopoulos W."/>
            <person name="Pangilinan J."/>
            <person name="LaButti K."/>
            <person name="Riley R."/>
            <person name="Lipzen A."/>
            <person name="Clum A."/>
            <person name="Drula E."/>
            <person name="Henrissat B."/>
            <person name="Kohler A."/>
            <person name="Grigoriev I.V."/>
            <person name="Martin F.M."/>
            <person name="Hacquard S."/>
        </authorList>
    </citation>
    <scope>NUCLEOTIDE SEQUENCE</scope>
    <source>
        <strain evidence="2">MPI-CAGE-AT-0016</strain>
    </source>
</reference>
<comment type="caution">
    <text evidence="2">The sequence shown here is derived from an EMBL/GenBank/DDBJ whole genome shotgun (WGS) entry which is preliminary data.</text>
</comment>
<feature type="signal peptide" evidence="1">
    <location>
        <begin position="1"/>
        <end position="19"/>
    </location>
</feature>
<dbReference type="Proteomes" id="UP000813385">
    <property type="component" value="Unassembled WGS sequence"/>
</dbReference>